<gene>
    <name evidence="1" type="ORF">KSF_088050</name>
</gene>
<protein>
    <submittedName>
        <fullName evidence="1">Uncharacterized protein</fullName>
    </submittedName>
</protein>
<reference evidence="1" key="1">
    <citation type="submission" date="2020-10" db="EMBL/GenBank/DDBJ databases">
        <title>Taxonomic study of unclassified bacteria belonging to the class Ktedonobacteria.</title>
        <authorList>
            <person name="Yabe S."/>
            <person name="Wang C.M."/>
            <person name="Zheng Y."/>
            <person name="Sakai Y."/>
            <person name="Cavaletti L."/>
            <person name="Monciardini P."/>
            <person name="Donadio S."/>
        </authorList>
    </citation>
    <scope>NUCLEOTIDE SEQUENCE</scope>
    <source>
        <strain evidence="1">ID150040</strain>
    </source>
</reference>
<dbReference type="RefSeq" id="WP_220209451.1">
    <property type="nucleotide sequence ID" value="NZ_BNJK01000002.1"/>
</dbReference>
<keyword evidence="2" id="KW-1185">Reference proteome</keyword>
<name>A0A8J3IXT6_9CHLR</name>
<dbReference type="Proteomes" id="UP000597444">
    <property type="component" value="Unassembled WGS sequence"/>
</dbReference>
<evidence type="ECO:0000313" key="1">
    <source>
        <dbReference type="EMBL" id="GHO98757.1"/>
    </source>
</evidence>
<accession>A0A8J3IXT6</accession>
<proteinExistence type="predicted"/>
<dbReference type="EMBL" id="BNJK01000002">
    <property type="protein sequence ID" value="GHO98757.1"/>
    <property type="molecule type" value="Genomic_DNA"/>
</dbReference>
<evidence type="ECO:0000313" key="2">
    <source>
        <dbReference type="Proteomes" id="UP000597444"/>
    </source>
</evidence>
<comment type="caution">
    <text evidence="1">The sequence shown here is derived from an EMBL/GenBank/DDBJ whole genome shotgun (WGS) entry which is preliminary data.</text>
</comment>
<dbReference type="AlphaFoldDB" id="A0A8J3IXT6"/>
<sequence>MGRFIREGYSLAKSKRRTNGEGRVTRRKDGCWAASFYDAERKRCFVYETLEKLRKAQREYEQGMLVDGSKVKLGAFLDQWLDEIQ</sequence>
<organism evidence="1 2">
    <name type="scientific">Reticulibacter mediterranei</name>
    <dbReference type="NCBI Taxonomy" id="2778369"/>
    <lineage>
        <taxon>Bacteria</taxon>
        <taxon>Bacillati</taxon>
        <taxon>Chloroflexota</taxon>
        <taxon>Ktedonobacteria</taxon>
        <taxon>Ktedonobacterales</taxon>
        <taxon>Reticulibacteraceae</taxon>
        <taxon>Reticulibacter</taxon>
    </lineage>
</organism>